<name>A0AB73HU37_AQUAC</name>
<protein>
    <submittedName>
        <fullName evidence="3">DUF4157 domain-containing protein</fullName>
    </submittedName>
</protein>
<evidence type="ECO:0000313" key="4">
    <source>
        <dbReference type="Proteomes" id="UP001158058"/>
    </source>
</evidence>
<proteinExistence type="predicted"/>
<feature type="transmembrane region" description="Helical" evidence="1">
    <location>
        <begin position="246"/>
        <end position="267"/>
    </location>
</feature>
<evidence type="ECO:0000259" key="2">
    <source>
        <dbReference type="Pfam" id="PF13699"/>
    </source>
</evidence>
<dbReference type="InterPro" id="IPR025295">
    <property type="entry name" value="eCIS_core_dom"/>
</dbReference>
<feature type="domain" description="eCIS core" evidence="2">
    <location>
        <begin position="36"/>
        <end position="111"/>
    </location>
</feature>
<dbReference type="EMBL" id="JAODZF010000002">
    <property type="protein sequence ID" value="MDH0141292.1"/>
    <property type="molecule type" value="Genomic_DNA"/>
</dbReference>
<gene>
    <name evidence="3" type="ORF">N7380_03110</name>
</gene>
<dbReference type="RefSeq" id="WP_279999689.1">
    <property type="nucleotide sequence ID" value="NZ_JAODZF010000002.1"/>
</dbReference>
<dbReference type="Proteomes" id="UP001158058">
    <property type="component" value="Unassembled WGS sequence"/>
</dbReference>
<comment type="caution">
    <text evidence="3">The sequence shown here is derived from an EMBL/GenBank/DDBJ whole genome shotgun (WGS) entry which is preliminary data.</text>
</comment>
<keyword evidence="1" id="KW-0812">Transmembrane</keyword>
<dbReference type="Pfam" id="PF13699">
    <property type="entry name" value="eCIS_core"/>
    <property type="match status" value="1"/>
</dbReference>
<evidence type="ECO:0000313" key="3">
    <source>
        <dbReference type="EMBL" id="MDH0141292.1"/>
    </source>
</evidence>
<accession>A0AB73HU37</accession>
<keyword evidence="1" id="KW-1133">Transmembrane helix</keyword>
<organism evidence="3 4">
    <name type="scientific">Aquipseudomonas alcaligenes</name>
    <name type="common">Pseudomonas alcaligenes</name>
    <dbReference type="NCBI Taxonomy" id="43263"/>
    <lineage>
        <taxon>Bacteria</taxon>
        <taxon>Pseudomonadati</taxon>
        <taxon>Pseudomonadota</taxon>
        <taxon>Gammaproteobacteria</taxon>
        <taxon>Pseudomonadales</taxon>
        <taxon>Pseudomonadaceae</taxon>
        <taxon>Aquipseudomonas</taxon>
    </lineage>
</organism>
<reference evidence="3" key="1">
    <citation type="submission" date="2022-09" db="EMBL/GenBank/DDBJ databases">
        <title>Intensive care unit water sources are persistently colonized with multi-drug resistant bacteria and are the site of extensive horizontal gene transfer of antibiotic resistance genes.</title>
        <authorList>
            <person name="Diorio-Toth L."/>
        </authorList>
    </citation>
    <scope>NUCLEOTIDE SEQUENCE</scope>
    <source>
        <strain evidence="3">GD04146</strain>
    </source>
</reference>
<evidence type="ECO:0000256" key="1">
    <source>
        <dbReference type="SAM" id="Phobius"/>
    </source>
</evidence>
<feature type="transmembrane region" description="Helical" evidence="1">
    <location>
        <begin position="218"/>
        <end position="240"/>
    </location>
</feature>
<dbReference type="AlphaFoldDB" id="A0AB73HU37"/>
<keyword evidence="1" id="KW-0472">Membrane</keyword>
<sequence length="319" mass="34119">MYQNLSPSRSDSSSRKRGGQIAPALVNAVIARPGRPLDAHSQRFFSARFGHDFSQVRLHADQEAAASAQAVDAHAYAVGNHVVFGAGRYAPETPAGQYLLAHELAHTLQQGALRDRAAAPLDINVPGDAYEQAADRFAVAAMQARARNGATNDSVSMPAAPAPFVARVNCASVPQNMCKGIYSCGHGGSGKCYWGGTYPDKRCMCFGASRPDTSTSRVLEALLILGLSLALLATVIVALLDPEPVTKLAAAGLSMAEAVALLLLLGYSREEVREMGLDPTWWPRLTWVNRRREVIAVWPERITARVAAHHGSISRGAVQ</sequence>